<dbReference type="AlphaFoldDB" id="A0AA40KGU9"/>
<feature type="region of interest" description="Disordered" evidence="1">
    <location>
        <begin position="1"/>
        <end position="36"/>
    </location>
</feature>
<protein>
    <submittedName>
        <fullName evidence="2">Uncharacterized protein</fullName>
    </submittedName>
</protein>
<sequence>MPRETRREERNNALPLPVSVERGVGTREPEDESENEEAVFYVGHIRDREEPPPTTPPPAFAF</sequence>
<evidence type="ECO:0000256" key="1">
    <source>
        <dbReference type="SAM" id="MobiDB-lite"/>
    </source>
</evidence>
<evidence type="ECO:0000313" key="2">
    <source>
        <dbReference type="EMBL" id="KAK1119558.1"/>
    </source>
</evidence>
<keyword evidence="3" id="KW-1185">Reference proteome</keyword>
<dbReference type="EMBL" id="JAHYIQ010000036">
    <property type="protein sequence ID" value="KAK1119558.1"/>
    <property type="molecule type" value="Genomic_DNA"/>
</dbReference>
<organism evidence="2 3">
    <name type="scientific">Melipona bicolor</name>
    <dbReference type="NCBI Taxonomy" id="60889"/>
    <lineage>
        <taxon>Eukaryota</taxon>
        <taxon>Metazoa</taxon>
        <taxon>Ecdysozoa</taxon>
        <taxon>Arthropoda</taxon>
        <taxon>Hexapoda</taxon>
        <taxon>Insecta</taxon>
        <taxon>Pterygota</taxon>
        <taxon>Neoptera</taxon>
        <taxon>Endopterygota</taxon>
        <taxon>Hymenoptera</taxon>
        <taxon>Apocrita</taxon>
        <taxon>Aculeata</taxon>
        <taxon>Apoidea</taxon>
        <taxon>Anthophila</taxon>
        <taxon>Apidae</taxon>
        <taxon>Melipona</taxon>
    </lineage>
</organism>
<name>A0AA40KGU9_9HYME</name>
<feature type="compositionally biased region" description="Basic and acidic residues" evidence="1">
    <location>
        <begin position="1"/>
        <end position="11"/>
    </location>
</feature>
<reference evidence="2" key="1">
    <citation type="submission" date="2021-10" db="EMBL/GenBank/DDBJ databases">
        <title>Melipona bicolor Genome sequencing and assembly.</title>
        <authorList>
            <person name="Araujo N.S."/>
            <person name="Arias M.C."/>
        </authorList>
    </citation>
    <scope>NUCLEOTIDE SEQUENCE</scope>
    <source>
        <strain evidence="2">USP_2M_L1-L4_2017</strain>
        <tissue evidence="2">Whole body</tissue>
    </source>
</reference>
<evidence type="ECO:0000313" key="3">
    <source>
        <dbReference type="Proteomes" id="UP001177670"/>
    </source>
</evidence>
<dbReference type="Proteomes" id="UP001177670">
    <property type="component" value="Unassembled WGS sequence"/>
</dbReference>
<comment type="caution">
    <text evidence="2">The sequence shown here is derived from an EMBL/GenBank/DDBJ whole genome shotgun (WGS) entry which is preliminary data.</text>
</comment>
<proteinExistence type="predicted"/>
<accession>A0AA40KGU9</accession>
<gene>
    <name evidence="2" type="ORF">K0M31_013383</name>
</gene>